<dbReference type="AlphaFoldDB" id="A0A6N8JL22"/>
<dbReference type="RefSeq" id="WP_160345181.1">
    <property type="nucleotide sequence ID" value="NZ_WSRR01000005.1"/>
</dbReference>
<reference evidence="2 3" key="1">
    <citation type="submission" date="2019-12" db="EMBL/GenBank/DDBJ databases">
        <title>Microbes associate with the intestines of laboratory mice.</title>
        <authorList>
            <person name="Navarre W."/>
            <person name="Wong E."/>
        </authorList>
    </citation>
    <scope>NUCLEOTIDE SEQUENCE [LARGE SCALE GENOMIC DNA]</scope>
    <source>
        <strain evidence="2 3">NM66_B29</strain>
    </source>
</reference>
<dbReference type="GO" id="GO:0005886">
    <property type="term" value="C:plasma membrane"/>
    <property type="evidence" value="ECO:0007669"/>
    <property type="project" value="TreeGrafter"/>
</dbReference>
<keyword evidence="1" id="KW-0812">Transmembrane</keyword>
<dbReference type="OrthoDB" id="5690292at2"/>
<dbReference type="PANTHER" id="PTHR35813:SF1">
    <property type="entry name" value="INNER MEMBRANE PROTEIN YBAN"/>
    <property type="match status" value="1"/>
</dbReference>
<gene>
    <name evidence="2" type="ORF">GKZ27_03850</name>
</gene>
<keyword evidence="1" id="KW-0472">Membrane</keyword>
<dbReference type="Proteomes" id="UP000463388">
    <property type="component" value="Unassembled WGS sequence"/>
</dbReference>
<feature type="transmembrane region" description="Helical" evidence="1">
    <location>
        <begin position="74"/>
        <end position="92"/>
    </location>
</feature>
<accession>A0A6N8JL22</accession>
<sequence>MRIINGALGLLFFGLGALGAVLPVLPTTPFLLLASFFFLRSSKRLDDWFHGTRLYKRYLANFMENRQMTLRSKLLCMAPGVVIMSVLAVVLPSPWAKAGLIFLVLFEIWYFAFRIKTVSVDEARRCGEARLAQGASSDEMAPVGAGE</sequence>
<dbReference type="InterPro" id="IPR007401">
    <property type="entry name" value="DUF454"/>
</dbReference>
<comment type="caution">
    <text evidence="2">The sequence shown here is derived from an EMBL/GenBank/DDBJ whole genome shotgun (WGS) entry which is preliminary data.</text>
</comment>
<organism evidence="2 3">
    <name type="scientific">Adlercreutzia mucosicola</name>
    <dbReference type="NCBI Taxonomy" id="580026"/>
    <lineage>
        <taxon>Bacteria</taxon>
        <taxon>Bacillati</taxon>
        <taxon>Actinomycetota</taxon>
        <taxon>Coriobacteriia</taxon>
        <taxon>Eggerthellales</taxon>
        <taxon>Eggerthellaceae</taxon>
        <taxon>Adlercreutzia</taxon>
    </lineage>
</organism>
<proteinExistence type="predicted"/>
<feature type="transmembrane region" description="Helical" evidence="1">
    <location>
        <begin position="6"/>
        <end position="39"/>
    </location>
</feature>
<keyword evidence="1" id="KW-1133">Transmembrane helix</keyword>
<keyword evidence="3" id="KW-1185">Reference proteome</keyword>
<evidence type="ECO:0000313" key="2">
    <source>
        <dbReference type="EMBL" id="MVX60595.1"/>
    </source>
</evidence>
<dbReference type="PANTHER" id="PTHR35813">
    <property type="entry name" value="INNER MEMBRANE PROTEIN YBAN"/>
    <property type="match status" value="1"/>
</dbReference>
<evidence type="ECO:0000313" key="3">
    <source>
        <dbReference type="Proteomes" id="UP000463388"/>
    </source>
</evidence>
<evidence type="ECO:0000256" key="1">
    <source>
        <dbReference type="SAM" id="Phobius"/>
    </source>
</evidence>
<name>A0A6N8JL22_9ACTN</name>
<dbReference type="EMBL" id="WSRR01000005">
    <property type="protein sequence ID" value="MVX60595.1"/>
    <property type="molecule type" value="Genomic_DNA"/>
</dbReference>
<protein>
    <submittedName>
        <fullName evidence="2">DUF454 family protein</fullName>
    </submittedName>
</protein>
<dbReference type="Pfam" id="PF04304">
    <property type="entry name" value="DUF454"/>
    <property type="match status" value="1"/>
</dbReference>